<feature type="region of interest" description="Disordered" evidence="1">
    <location>
        <begin position="359"/>
        <end position="492"/>
    </location>
</feature>
<dbReference type="Proteomes" id="UP001363151">
    <property type="component" value="Unassembled WGS sequence"/>
</dbReference>
<accession>A0ABR1GF61</accession>
<comment type="caution">
    <text evidence="2">The sequence shown here is derived from an EMBL/GenBank/DDBJ whole genome shotgun (WGS) entry which is preliminary data.</text>
</comment>
<feature type="compositionally biased region" description="Basic and acidic residues" evidence="1">
    <location>
        <begin position="409"/>
        <end position="419"/>
    </location>
</feature>
<proteinExistence type="predicted"/>
<feature type="compositionally biased region" description="Basic residues" evidence="1">
    <location>
        <begin position="420"/>
        <end position="437"/>
    </location>
</feature>
<name>A0ABR1GF61_AURAN</name>
<evidence type="ECO:0000313" key="2">
    <source>
        <dbReference type="EMBL" id="KAK7254446.1"/>
    </source>
</evidence>
<organism evidence="2 3">
    <name type="scientific">Aureococcus anophagefferens</name>
    <name type="common">Harmful bloom alga</name>
    <dbReference type="NCBI Taxonomy" id="44056"/>
    <lineage>
        <taxon>Eukaryota</taxon>
        <taxon>Sar</taxon>
        <taxon>Stramenopiles</taxon>
        <taxon>Ochrophyta</taxon>
        <taxon>Pelagophyceae</taxon>
        <taxon>Pelagomonadales</taxon>
        <taxon>Pelagomonadaceae</taxon>
        <taxon>Aureococcus</taxon>
    </lineage>
</organism>
<keyword evidence="3" id="KW-1185">Reference proteome</keyword>
<sequence length="904" mass="93801">MLGSLTSGGFALVLRLTLNRLLGRFLGRRLERVEVRGDAIELRDVALDAAALGNAVAPPGCVVESCTVDRLVRAPRVPGRARAPATILSAPSVRHLRRDGCVLRLEGVRVVAAPRVAPRPNALSRLGDAAPARAGRAAAAAAAGRPTTRPEGLVARATRAVGAWAEGVAERTSVVVAGAAVVFDDFEASFAEVTAHEPEAGRARALGFAGAKLAWRGVDLVALDAGGHATVRESGGRLAVDARRRARAGAPAAAVERLGALLAAARRARRRRRRRGPGGAPPAPLATEGLDAFLDALDLDAAALERLRTTLESAARRALDDDADEFFDCASSLELAFDAATPTLGTAQAPLPRPVRRRAARAALGDGAATPASGASSWPGAAAGRRRRPSPSPSRRGPRGGAGAPRPLEAVHDGADRIAARRRAGAARRRRGRRRRAAAVEPLPRRAPAAGGGEARVARFDDADDDDDGGDDAAAGALRGAPPLSSREREAATRYRVDVHRAELDLDCAASRRWRGRRRRRRAGAGRRARALPDAPTVYAVRVDEVAASVRAAPGAAVAALDVAGVDVATDGRARRSVEDATLDVDGFRLLRKRPPPAAGNLGEAVRVPDARREVAVVDEPLVVGEAAAPLGDGDGPRGSDPARAAAADAVAATLAALRRVAAALPGGPRRRRRRRTAPTRATTLADHADDGLASGSGDGGLRPRRGDGRIAGDPVELGDLAGASRRALEASVEYGSEDAASELSDGGSSDGDGDDAGRRALVAVVRGRAPELREDHVPVPATGGEGLASVSDETLRVDVRDLALQDDGDDEAAPAASTSARNVDDLVELEAAGRGRRSSAWRARGARRYDGGLGDVTVVESISRGDRKLRPAVRHWRSDGRHPRETGAKREAGLASATGATRA</sequence>
<feature type="region of interest" description="Disordered" evidence="1">
    <location>
        <begin position="868"/>
        <end position="904"/>
    </location>
</feature>
<feature type="compositionally biased region" description="Acidic residues" evidence="1">
    <location>
        <begin position="462"/>
        <end position="471"/>
    </location>
</feature>
<feature type="compositionally biased region" description="Low complexity" evidence="1">
    <location>
        <begin position="679"/>
        <end position="694"/>
    </location>
</feature>
<feature type="compositionally biased region" description="Basic and acidic residues" evidence="1">
    <location>
        <begin position="877"/>
        <end position="893"/>
    </location>
</feature>
<feature type="region of interest" description="Disordered" evidence="1">
    <location>
        <begin position="663"/>
        <end position="757"/>
    </location>
</feature>
<evidence type="ECO:0000256" key="1">
    <source>
        <dbReference type="SAM" id="MobiDB-lite"/>
    </source>
</evidence>
<reference evidence="2 3" key="1">
    <citation type="submission" date="2024-03" db="EMBL/GenBank/DDBJ databases">
        <title>Aureococcus anophagefferens CCMP1851 and Kratosvirus quantuckense: Draft genome of a second virus-susceptible host strain in the model system.</title>
        <authorList>
            <person name="Chase E."/>
            <person name="Truchon A.R."/>
            <person name="Schepens W."/>
            <person name="Wilhelm S.W."/>
        </authorList>
    </citation>
    <scope>NUCLEOTIDE SEQUENCE [LARGE SCALE GENOMIC DNA]</scope>
    <source>
        <strain evidence="2 3">CCMP1851</strain>
    </source>
</reference>
<evidence type="ECO:0000313" key="3">
    <source>
        <dbReference type="Proteomes" id="UP001363151"/>
    </source>
</evidence>
<dbReference type="EMBL" id="JBBJCI010000024">
    <property type="protein sequence ID" value="KAK7254446.1"/>
    <property type="molecule type" value="Genomic_DNA"/>
</dbReference>
<gene>
    <name evidence="2" type="ORF">SO694_00011012</name>
</gene>
<evidence type="ECO:0008006" key="4">
    <source>
        <dbReference type="Google" id="ProtNLM"/>
    </source>
</evidence>
<feature type="compositionally biased region" description="Basic residues" evidence="1">
    <location>
        <begin position="669"/>
        <end position="678"/>
    </location>
</feature>
<feature type="compositionally biased region" description="Low complexity" evidence="1">
    <location>
        <begin position="361"/>
        <end position="383"/>
    </location>
</feature>
<protein>
    <recommendedName>
        <fullName evidence="4">Chorein N-terminal domain-containing protein</fullName>
    </recommendedName>
</protein>